<organism evidence="6 7">
    <name type="scientific">Anaerolinea thermophila</name>
    <dbReference type="NCBI Taxonomy" id="167964"/>
    <lineage>
        <taxon>Bacteria</taxon>
        <taxon>Bacillati</taxon>
        <taxon>Chloroflexota</taxon>
        <taxon>Anaerolineae</taxon>
        <taxon>Anaerolineales</taxon>
        <taxon>Anaerolineaceae</taxon>
        <taxon>Anaerolinea</taxon>
    </lineage>
</organism>
<protein>
    <recommendedName>
        <fullName evidence="3">Glutamine--fructose-6-phosphate aminotransferase [isomerizing]</fullName>
        <ecNumber evidence="2">2.6.1.16</ecNumber>
    </recommendedName>
</protein>
<dbReference type="Proteomes" id="UP000064249">
    <property type="component" value="Unassembled WGS sequence"/>
</dbReference>
<feature type="domain" description="SIS" evidence="5">
    <location>
        <begin position="85"/>
        <end position="227"/>
    </location>
</feature>
<dbReference type="Pfam" id="PF01380">
    <property type="entry name" value="SIS"/>
    <property type="match status" value="2"/>
</dbReference>
<evidence type="ECO:0000259" key="5">
    <source>
        <dbReference type="PROSITE" id="PS51464"/>
    </source>
</evidence>
<dbReference type="EMBL" id="LGFU01000064">
    <property type="protein sequence ID" value="KUK46148.1"/>
    <property type="molecule type" value="Genomic_DNA"/>
</dbReference>
<reference evidence="6 7" key="1">
    <citation type="journal article" date="2015" name="MBio">
        <title>Genome-Resolved Metagenomic Analysis Reveals Roles for Candidate Phyla and Other Microbial Community Members in Biogeochemical Transformations in Oil Reservoirs.</title>
        <authorList>
            <person name="Hu P."/>
            <person name="Tom L."/>
            <person name="Singh A."/>
            <person name="Thomas B.C."/>
            <person name="Baker B.J."/>
            <person name="Piceno Y.M."/>
            <person name="Andersen G.L."/>
            <person name="Banfield J.F."/>
        </authorList>
    </citation>
    <scope>NUCLEOTIDE SEQUENCE [LARGE SCALE GENOMIC DNA]</scope>
    <source>
        <strain evidence="6">46_16</strain>
    </source>
</reference>
<dbReference type="SUPFAM" id="SSF53697">
    <property type="entry name" value="SIS domain"/>
    <property type="match status" value="1"/>
</dbReference>
<dbReference type="GO" id="GO:0004360">
    <property type="term" value="F:glutamine-fructose-6-phosphate transaminase (isomerizing) activity"/>
    <property type="evidence" value="ECO:0007669"/>
    <property type="project" value="UniProtKB-EC"/>
</dbReference>
<dbReference type="GO" id="GO:0016853">
    <property type="term" value="F:isomerase activity"/>
    <property type="evidence" value="ECO:0007669"/>
    <property type="project" value="UniProtKB-KW"/>
</dbReference>
<evidence type="ECO:0000313" key="7">
    <source>
        <dbReference type="Proteomes" id="UP000064249"/>
    </source>
</evidence>
<dbReference type="CDD" id="cd05009">
    <property type="entry name" value="SIS_GlmS_GlmD_2"/>
    <property type="match status" value="1"/>
</dbReference>
<evidence type="ECO:0000313" key="6">
    <source>
        <dbReference type="EMBL" id="KUK46148.1"/>
    </source>
</evidence>
<comment type="catalytic activity">
    <reaction evidence="1">
        <text>D-fructose 6-phosphate + L-glutamine = D-glucosamine 6-phosphate + L-glutamate</text>
        <dbReference type="Rhea" id="RHEA:13237"/>
        <dbReference type="ChEBI" id="CHEBI:29985"/>
        <dbReference type="ChEBI" id="CHEBI:58359"/>
        <dbReference type="ChEBI" id="CHEBI:58725"/>
        <dbReference type="ChEBI" id="CHEBI:61527"/>
        <dbReference type="EC" id="2.6.1.16"/>
    </reaction>
</comment>
<dbReference type="EC" id="2.6.1.16" evidence="2"/>
<dbReference type="GO" id="GO:0006487">
    <property type="term" value="P:protein N-linked glycosylation"/>
    <property type="evidence" value="ECO:0007669"/>
    <property type="project" value="TreeGrafter"/>
</dbReference>
<sequence length="397" mass="43155">LPLTREIIRLEDGEIVTLWADQVELHSVEDGSLIERAPERITESMASVQKDGYPHFMLKEIHEQPQVARELLHRMKGDQKEIDLVLETIKNARNLYLVGCGTSYHACLAGAVYFSQLAGKAAIPVLAPQFEPQYLNAVGEGDVGIFVSQSGETKDVLNALQAGRSKGMTCLSMANVIGSTLTQKTEAWLPLVCGYEISVPATKTFTNQVITFMYLAAQLGGNRELDFNTLPDLMAETIEAVDPVVKNLVPKINSWEDSYILGYGLTYPMALEGALKLKEITYAHCEGMLSTEFKHGPLSAVTEGFPIIFAASPDDVPLIISGINEVTCRGGEAIAVGQANPALAANADDMVTIPDSNPIFASLLSVLPLQLLSYHMAVARGYDPDFPRNLSKTLTVD</sequence>
<gene>
    <name evidence="6" type="ORF">XD73_0976</name>
</gene>
<dbReference type="GO" id="GO:0006002">
    <property type="term" value="P:fructose 6-phosphate metabolic process"/>
    <property type="evidence" value="ECO:0007669"/>
    <property type="project" value="TreeGrafter"/>
</dbReference>
<evidence type="ECO:0000256" key="1">
    <source>
        <dbReference type="ARBA" id="ARBA00001031"/>
    </source>
</evidence>
<dbReference type="PANTHER" id="PTHR10937">
    <property type="entry name" value="GLUCOSAMINE--FRUCTOSE-6-PHOSPHATE AMINOTRANSFERASE, ISOMERIZING"/>
    <property type="match status" value="1"/>
</dbReference>
<dbReference type="PANTHER" id="PTHR10937:SF0">
    <property type="entry name" value="GLUTAMINE--FRUCTOSE-6-PHOSPHATE TRANSAMINASE (ISOMERIZING)"/>
    <property type="match status" value="1"/>
</dbReference>
<dbReference type="InterPro" id="IPR001347">
    <property type="entry name" value="SIS_dom"/>
</dbReference>
<proteinExistence type="predicted"/>
<evidence type="ECO:0000256" key="4">
    <source>
        <dbReference type="ARBA" id="ARBA00022737"/>
    </source>
</evidence>
<dbReference type="GO" id="GO:0097367">
    <property type="term" value="F:carbohydrate derivative binding"/>
    <property type="evidence" value="ECO:0007669"/>
    <property type="project" value="InterPro"/>
</dbReference>
<accession>A0A117LGM0</accession>
<dbReference type="GO" id="GO:0006047">
    <property type="term" value="P:UDP-N-acetylglucosamine metabolic process"/>
    <property type="evidence" value="ECO:0007669"/>
    <property type="project" value="TreeGrafter"/>
</dbReference>
<name>A0A117LGM0_9CHLR</name>
<dbReference type="InterPro" id="IPR035466">
    <property type="entry name" value="GlmS/AgaS_SIS"/>
</dbReference>
<comment type="caution">
    <text evidence="6">The sequence shown here is derived from an EMBL/GenBank/DDBJ whole genome shotgun (WGS) entry which is preliminary data.</text>
</comment>
<feature type="domain" description="SIS" evidence="5">
    <location>
        <begin position="248"/>
        <end position="387"/>
    </location>
</feature>
<dbReference type="PATRIC" id="fig|167964.4.peg.773"/>
<dbReference type="CDD" id="cd05008">
    <property type="entry name" value="SIS_GlmS_GlmD_1"/>
    <property type="match status" value="1"/>
</dbReference>
<dbReference type="AlphaFoldDB" id="A0A117LGM0"/>
<dbReference type="InterPro" id="IPR046348">
    <property type="entry name" value="SIS_dom_sf"/>
</dbReference>
<feature type="non-terminal residue" evidence="6">
    <location>
        <position position="1"/>
    </location>
</feature>
<dbReference type="Gene3D" id="3.40.50.10490">
    <property type="entry name" value="Glucose-6-phosphate isomerase like protein, domain 1"/>
    <property type="match status" value="2"/>
</dbReference>
<keyword evidence="4" id="KW-0677">Repeat</keyword>
<evidence type="ECO:0000256" key="2">
    <source>
        <dbReference type="ARBA" id="ARBA00012916"/>
    </source>
</evidence>
<evidence type="ECO:0000256" key="3">
    <source>
        <dbReference type="ARBA" id="ARBA00016090"/>
    </source>
</evidence>
<keyword evidence="6" id="KW-0413">Isomerase</keyword>
<dbReference type="InterPro" id="IPR035490">
    <property type="entry name" value="GlmS/FrlB_SIS"/>
</dbReference>
<dbReference type="PROSITE" id="PS51464">
    <property type="entry name" value="SIS"/>
    <property type="match status" value="2"/>
</dbReference>